<dbReference type="PANTHER" id="PTHR42060:SF3">
    <property type="entry name" value="SMP-30_GLUCONOLACTONASE_LRE-LIKE REGION DOMAIN-CONTAINING PROTEIN"/>
    <property type="match status" value="1"/>
</dbReference>
<proteinExistence type="predicted"/>
<dbReference type="Gene3D" id="2.120.10.30">
    <property type="entry name" value="TolB, C-terminal domain"/>
    <property type="match status" value="1"/>
</dbReference>
<dbReference type="OrthoDB" id="9977941at2759"/>
<dbReference type="SUPFAM" id="SSF63829">
    <property type="entry name" value="Calcium-dependent phosphotriesterase"/>
    <property type="match status" value="1"/>
</dbReference>
<dbReference type="EMBL" id="JAPEUY010000010">
    <property type="protein sequence ID" value="KAJ4369201.1"/>
    <property type="molecule type" value="Genomic_DNA"/>
</dbReference>
<evidence type="ECO:0000313" key="3">
    <source>
        <dbReference type="Proteomes" id="UP001140560"/>
    </source>
</evidence>
<dbReference type="InterPro" id="IPR011042">
    <property type="entry name" value="6-blade_b-propeller_TolB-like"/>
</dbReference>
<evidence type="ECO:0000313" key="2">
    <source>
        <dbReference type="EMBL" id="KAJ4369201.1"/>
    </source>
</evidence>
<gene>
    <name evidence="2" type="ORF">N0V83_006286</name>
</gene>
<comment type="caution">
    <text evidence="2">The sequence shown here is derived from an EMBL/GenBank/DDBJ whole genome shotgun (WGS) entry which is preliminary data.</text>
</comment>
<keyword evidence="3" id="KW-1185">Reference proteome</keyword>
<feature type="chain" id="PRO_5040916971" description="SMP-30/Gluconolactonase/LRE-like region domain-containing protein" evidence="1">
    <location>
        <begin position="18"/>
        <end position="332"/>
    </location>
</feature>
<protein>
    <recommendedName>
        <fullName evidence="4">SMP-30/Gluconolactonase/LRE-like region domain-containing protein</fullName>
    </recommendedName>
</protein>
<name>A0A9W8Y8J4_9PLEO</name>
<evidence type="ECO:0000256" key="1">
    <source>
        <dbReference type="SAM" id="SignalP"/>
    </source>
</evidence>
<reference evidence="2" key="1">
    <citation type="submission" date="2022-10" db="EMBL/GenBank/DDBJ databases">
        <title>Tapping the CABI collections for fungal endophytes: first genome assemblies for Collariella, Neodidymelliopsis, Ascochyta clinopodiicola, Didymella pomorum, Didymosphaeria variabile, Neocosmospora piperis and Neocucurbitaria cava.</title>
        <authorList>
            <person name="Hill R."/>
        </authorList>
    </citation>
    <scope>NUCLEOTIDE SEQUENCE</scope>
    <source>
        <strain evidence="2">IMI 356814</strain>
    </source>
</reference>
<evidence type="ECO:0008006" key="4">
    <source>
        <dbReference type="Google" id="ProtNLM"/>
    </source>
</evidence>
<sequence>MKVLSDLFSLFIATTLAADVRTVYEFPKPTWLENIDTMRNGSLLVTSIGVAEVHMITPSPHKNATSSLVASFPNANAVLGITELTENVFAVAAGNMTPTNSPITGSFAIWSIDLTCKDSSAAKVHKIADIPKVDMVNGLEALNPHTLLLADSWAGNIVKLDTKTGATEVTLSHPTLLANFSVSALPLGVNGLKVHDGYVYYSNTVQHLLGRVRINPSSARAIGPFTTLATGAANNISVPDDFAVAKDGSVYLCGPLATPDGDTLQHVGLDGKVVTVAQGGVVAGTTAARFGKARGDKGVVYLSTMGGFAADGSRLAGGRVVSVTLDGAGKEL</sequence>
<dbReference type="AlphaFoldDB" id="A0A9W8Y8J4"/>
<organism evidence="2 3">
    <name type="scientific">Neocucurbitaria cava</name>
    <dbReference type="NCBI Taxonomy" id="798079"/>
    <lineage>
        <taxon>Eukaryota</taxon>
        <taxon>Fungi</taxon>
        <taxon>Dikarya</taxon>
        <taxon>Ascomycota</taxon>
        <taxon>Pezizomycotina</taxon>
        <taxon>Dothideomycetes</taxon>
        <taxon>Pleosporomycetidae</taxon>
        <taxon>Pleosporales</taxon>
        <taxon>Pleosporineae</taxon>
        <taxon>Cucurbitariaceae</taxon>
        <taxon>Neocucurbitaria</taxon>
    </lineage>
</organism>
<dbReference type="Proteomes" id="UP001140560">
    <property type="component" value="Unassembled WGS sequence"/>
</dbReference>
<dbReference type="PANTHER" id="PTHR42060">
    <property type="entry name" value="NHL REPEAT-CONTAINING PROTEIN-RELATED"/>
    <property type="match status" value="1"/>
</dbReference>
<dbReference type="InterPro" id="IPR052998">
    <property type="entry name" value="Hetero-Diels-Alderase-like"/>
</dbReference>
<accession>A0A9W8Y8J4</accession>
<keyword evidence="1" id="KW-0732">Signal</keyword>
<feature type="signal peptide" evidence="1">
    <location>
        <begin position="1"/>
        <end position="17"/>
    </location>
</feature>